<dbReference type="AlphaFoldDB" id="A0A517U1W3"/>
<dbReference type="EMBL" id="CP036339">
    <property type="protein sequence ID" value="QDT74600.1"/>
    <property type="molecule type" value="Genomic_DNA"/>
</dbReference>
<dbReference type="RefSeq" id="WP_145434316.1">
    <property type="nucleotide sequence ID" value="NZ_CP036339.1"/>
</dbReference>
<dbReference type="KEGG" id="llh:I41_37970"/>
<evidence type="ECO:0000313" key="1">
    <source>
        <dbReference type="EMBL" id="QDT74600.1"/>
    </source>
</evidence>
<organism evidence="1 2">
    <name type="scientific">Lacipirellula limnantheis</name>
    <dbReference type="NCBI Taxonomy" id="2528024"/>
    <lineage>
        <taxon>Bacteria</taxon>
        <taxon>Pseudomonadati</taxon>
        <taxon>Planctomycetota</taxon>
        <taxon>Planctomycetia</taxon>
        <taxon>Pirellulales</taxon>
        <taxon>Lacipirellulaceae</taxon>
        <taxon>Lacipirellula</taxon>
    </lineage>
</organism>
<sequence length="70" mass="7303">METESTCGKCGGSDLHAGTLDAFQPIIFRPTGPNEFLPRSVTVLATLCAGCGEITVHADAGSLRAFHTKP</sequence>
<protein>
    <submittedName>
        <fullName evidence="1">Uncharacterized protein</fullName>
    </submittedName>
</protein>
<dbReference type="Proteomes" id="UP000317909">
    <property type="component" value="Chromosome"/>
</dbReference>
<name>A0A517U1W3_9BACT</name>
<dbReference type="OrthoDB" id="9857290at2"/>
<accession>A0A517U1W3</accession>
<reference evidence="1 2" key="1">
    <citation type="submission" date="2019-02" db="EMBL/GenBank/DDBJ databases">
        <title>Deep-cultivation of Planctomycetes and their phenomic and genomic characterization uncovers novel biology.</title>
        <authorList>
            <person name="Wiegand S."/>
            <person name="Jogler M."/>
            <person name="Boedeker C."/>
            <person name="Pinto D."/>
            <person name="Vollmers J."/>
            <person name="Rivas-Marin E."/>
            <person name="Kohn T."/>
            <person name="Peeters S.H."/>
            <person name="Heuer A."/>
            <person name="Rast P."/>
            <person name="Oberbeckmann S."/>
            <person name="Bunk B."/>
            <person name="Jeske O."/>
            <person name="Meyerdierks A."/>
            <person name="Storesund J.E."/>
            <person name="Kallscheuer N."/>
            <person name="Luecker S."/>
            <person name="Lage O.M."/>
            <person name="Pohl T."/>
            <person name="Merkel B.J."/>
            <person name="Hornburger P."/>
            <person name="Mueller R.-W."/>
            <person name="Bruemmer F."/>
            <person name="Labrenz M."/>
            <person name="Spormann A.M."/>
            <person name="Op den Camp H."/>
            <person name="Overmann J."/>
            <person name="Amann R."/>
            <person name="Jetten M.S.M."/>
            <person name="Mascher T."/>
            <person name="Medema M.H."/>
            <person name="Devos D.P."/>
            <person name="Kaster A.-K."/>
            <person name="Ovreas L."/>
            <person name="Rohde M."/>
            <person name="Galperin M.Y."/>
            <person name="Jogler C."/>
        </authorList>
    </citation>
    <scope>NUCLEOTIDE SEQUENCE [LARGE SCALE GENOMIC DNA]</scope>
    <source>
        <strain evidence="1 2">I41</strain>
    </source>
</reference>
<evidence type="ECO:0000313" key="2">
    <source>
        <dbReference type="Proteomes" id="UP000317909"/>
    </source>
</evidence>
<keyword evidence="2" id="KW-1185">Reference proteome</keyword>
<proteinExistence type="predicted"/>
<gene>
    <name evidence="1" type="ORF">I41_37970</name>
</gene>